<evidence type="ECO:0000256" key="5">
    <source>
        <dbReference type="ARBA" id="ARBA00010774"/>
    </source>
</evidence>
<comment type="function">
    <text evidence="19">Acts as a catalytic component of the CCR4-NOT core complex, which in the nucleus seems to be a general transcription factor, and in the cytoplasm the major mRNA deadenylase involved in mRNA turnover.</text>
</comment>
<evidence type="ECO:0000256" key="6">
    <source>
        <dbReference type="ARBA" id="ARBA00011757"/>
    </source>
</evidence>
<keyword evidence="17" id="KW-0804">Transcription</keyword>
<dbReference type="GO" id="GO:0046872">
    <property type="term" value="F:metal ion binding"/>
    <property type="evidence" value="ECO:0007669"/>
    <property type="project" value="UniProtKB-KW"/>
</dbReference>
<evidence type="ECO:0000256" key="15">
    <source>
        <dbReference type="ARBA" id="ARBA00022884"/>
    </source>
</evidence>
<evidence type="ECO:0000256" key="14">
    <source>
        <dbReference type="ARBA" id="ARBA00022842"/>
    </source>
</evidence>
<keyword evidence="11" id="KW-0677">Repeat</keyword>
<evidence type="ECO:0000256" key="1">
    <source>
        <dbReference type="ARBA" id="ARBA00001663"/>
    </source>
</evidence>
<keyword evidence="13" id="KW-0269">Exonuclease</keyword>
<dbReference type="PANTHER" id="PTHR12121:SF78">
    <property type="entry name" value="CARBON CATABOLITE REPRESSOR PROTEIN 4 HOMOLOG 2"/>
    <property type="match status" value="1"/>
</dbReference>
<name>A0ABD0ZIR7_CARAN</name>
<keyword evidence="15" id="KW-0694">RNA-binding</keyword>
<comment type="catalytic activity">
    <reaction evidence="1">
        <text>Exonucleolytic cleavage of poly(A) to 5'-AMP.</text>
        <dbReference type="EC" id="3.1.13.4"/>
    </reaction>
</comment>
<dbReference type="PANTHER" id="PTHR12121">
    <property type="entry name" value="CARBON CATABOLITE REPRESSOR PROTEIN 4"/>
    <property type="match status" value="1"/>
</dbReference>
<evidence type="ECO:0000256" key="3">
    <source>
        <dbReference type="ARBA" id="ARBA00004123"/>
    </source>
</evidence>
<keyword evidence="10" id="KW-0479">Metal-binding</keyword>
<comment type="caution">
    <text evidence="21">The sequence shown here is derived from an EMBL/GenBank/DDBJ whole genome shotgun (WGS) entry which is preliminary data.</text>
</comment>
<keyword evidence="9" id="KW-0540">Nuclease</keyword>
<dbReference type="Gene3D" id="3.60.10.10">
    <property type="entry name" value="Endonuclease/exonuclease/phosphatase"/>
    <property type="match status" value="1"/>
</dbReference>
<organism evidence="21 22">
    <name type="scientific">Cardamine amara subsp. amara</name>
    <dbReference type="NCBI Taxonomy" id="228776"/>
    <lineage>
        <taxon>Eukaryota</taxon>
        <taxon>Viridiplantae</taxon>
        <taxon>Streptophyta</taxon>
        <taxon>Embryophyta</taxon>
        <taxon>Tracheophyta</taxon>
        <taxon>Spermatophyta</taxon>
        <taxon>Magnoliopsida</taxon>
        <taxon>eudicotyledons</taxon>
        <taxon>Gunneridae</taxon>
        <taxon>Pentapetalae</taxon>
        <taxon>rosids</taxon>
        <taxon>malvids</taxon>
        <taxon>Brassicales</taxon>
        <taxon>Brassicaceae</taxon>
        <taxon>Cardamineae</taxon>
        <taxon>Cardamine</taxon>
    </lineage>
</organism>
<dbReference type="GO" id="GO:0003723">
    <property type="term" value="F:RNA binding"/>
    <property type="evidence" value="ECO:0007669"/>
    <property type="project" value="UniProtKB-KW"/>
</dbReference>
<keyword evidence="18" id="KW-0539">Nucleus</keyword>
<dbReference type="EMBL" id="JBANAX010000859">
    <property type="protein sequence ID" value="KAL1191084.1"/>
    <property type="molecule type" value="Genomic_DNA"/>
</dbReference>
<keyword evidence="16" id="KW-0805">Transcription regulation</keyword>
<evidence type="ECO:0000256" key="13">
    <source>
        <dbReference type="ARBA" id="ARBA00022839"/>
    </source>
</evidence>
<reference evidence="21 22" key="1">
    <citation type="submission" date="2024-04" db="EMBL/GenBank/DDBJ databases">
        <title>Genome assembly C_amara_ONT_v2.</title>
        <authorList>
            <person name="Yant L."/>
            <person name="Moore C."/>
            <person name="Slenker M."/>
        </authorList>
    </citation>
    <scope>NUCLEOTIDE SEQUENCE [LARGE SCALE GENOMIC DNA]</scope>
    <source>
        <tissue evidence="21">Leaf</tissue>
    </source>
</reference>
<evidence type="ECO:0000313" key="22">
    <source>
        <dbReference type="Proteomes" id="UP001558713"/>
    </source>
</evidence>
<dbReference type="Pfam" id="PF03372">
    <property type="entry name" value="Exo_endo_phos"/>
    <property type="match status" value="1"/>
</dbReference>
<evidence type="ECO:0000256" key="4">
    <source>
        <dbReference type="ARBA" id="ARBA00004496"/>
    </source>
</evidence>
<evidence type="ECO:0000256" key="8">
    <source>
        <dbReference type="ARBA" id="ARBA00022490"/>
    </source>
</evidence>
<dbReference type="GO" id="GO:0004535">
    <property type="term" value="F:poly(A)-specific ribonuclease activity"/>
    <property type="evidence" value="ECO:0007669"/>
    <property type="project" value="UniProtKB-EC"/>
</dbReference>
<dbReference type="EC" id="3.1.13.4" evidence="7"/>
<evidence type="ECO:0000313" key="21">
    <source>
        <dbReference type="EMBL" id="KAL1191084.1"/>
    </source>
</evidence>
<comment type="subunit">
    <text evidence="6">Component of the CCR4-NOT complex, at least composed of CRR4 and CAF1 proteins.</text>
</comment>
<evidence type="ECO:0000256" key="18">
    <source>
        <dbReference type="ARBA" id="ARBA00023242"/>
    </source>
</evidence>
<dbReference type="Proteomes" id="UP001558713">
    <property type="component" value="Unassembled WGS sequence"/>
</dbReference>
<evidence type="ECO:0000259" key="20">
    <source>
        <dbReference type="Pfam" id="PF03372"/>
    </source>
</evidence>
<dbReference type="GO" id="GO:0005737">
    <property type="term" value="C:cytoplasm"/>
    <property type="evidence" value="ECO:0007669"/>
    <property type="project" value="UniProtKB-SubCell"/>
</dbReference>
<evidence type="ECO:0000256" key="17">
    <source>
        <dbReference type="ARBA" id="ARBA00023163"/>
    </source>
</evidence>
<comment type="cofactor">
    <cofactor evidence="2">
        <name>Mg(2+)</name>
        <dbReference type="ChEBI" id="CHEBI:18420"/>
    </cofactor>
</comment>
<accession>A0ABD0ZIR7</accession>
<keyword evidence="14" id="KW-0460">Magnesium</keyword>
<evidence type="ECO:0000256" key="9">
    <source>
        <dbReference type="ARBA" id="ARBA00022722"/>
    </source>
</evidence>
<evidence type="ECO:0000256" key="7">
    <source>
        <dbReference type="ARBA" id="ARBA00012161"/>
    </source>
</evidence>
<keyword evidence="8" id="KW-0963">Cytoplasm</keyword>
<dbReference type="GO" id="GO:0005634">
    <property type="term" value="C:nucleus"/>
    <property type="evidence" value="ECO:0007669"/>
    <property type="project" value="UniProtKB-SubCell"/>
</dbReference>
<evidence type="ECO:0000256" key="2">
    <source>
        <dbReference type="ARBA" id="ARBA00001946"/>
    </source>
</evidence>
<evidence type="ECO:0000256" key="19">
    <source>
        <dbReference type="ARBA" id="ARBA00054840"/>
    </source>
</evidence>
<protein>
    <recommendedName>
        <fullName evidence="7">poly(A)-specific ribonuclease</fullName>
        <ecNumber evidence="7">3.1.13.4</ecNumber>
    </recommendedName>
</protein>
<evidence type="ECO:0000256" key="10">
    <source>
        <dbReference type="ARBA" id="ARBA00022723"/>
    </source>
</evidence>
<dbReference type="AlphaFoldDB" id="A0ABD0ZIR7"/>
<keyword evidence="12" id="KW-0378">Hydrolase</keyword>
<dbReference type="SUPFAM" id="SSF56219">
    <property type="entry name" value="DNase I-like"/>
    <property type="match status" value="1"/>
</dbReference>
<gene>
    <name evidence="21" type="ORF">V5N11_014157</name>
</gene>
<keyword evidence="22" id="KW-1185">Reference proteome</keyword>
<dbReference type="InterPro" id="IPR005135">
    <property type="entry name" value="Endo/exonuclease/phosphatase"/>
</dbReference>
<sequence length="535" mass="60833">MLSVIDLELDSEVPIVGCELTPKMRVSLMSNTVSTADVLVSATIDGQFLRYTWYRVENDKKAIPCYVHPSEPATIQCTDCGMRKGFVAKSYHCSSKCFQDAWPSHKATHDKPKVLAEKEKETGEAIPPFCPQIWKVGESRTYTPTTEDVGYVLRLECAVICAETKKDLGRSTTISTPRVVPFPTPFPRKLVPFIRDDVTGKSEPFTVLTYNILSDTSASDKHYGYCQPWARTWTYRKHNLLQEIVGYNADVVCLQEVQNSHLDDFVAPELKNLGYDFRYQRRTSKLDGCATFFKQKRFSFVKEYCIEFDKIAQNFVNVDPLVSERLIQNNIALLVVLEFVDPSEKRQLICVANTHLEVKQDLKDVMLWHVHTLLKGMAAICNSANGIPMIMCGDFNMIPESAPHLLVILGKVDPSHQDLKVDPYGILQPLEELAHDLPLVSAYSAFWILQMDAMFAKHKMRVNSSSKEPMFTKFTKDFRGCNDYIFYTAKTLRVESLLELVEKKEVVKNKALPSPQWPSSHIALLAQFSYIPTQK</sequence>
<comment type="similarity">
    <text evidence="5">Belongs to the CCR4/nocturin family.</text>
</comment>
<evidence type="ECO:0000256" key="11">
    <source>
        <dbReference type="ARBA" id="ARBA00022737"/>
    </source>
</evidence>
<comment type="subcellular location">
    <subcellularLocation>
        <location evidence="4">Cytoplasm</location>
    </subcellularLocation>
    <subcellularLocation>
        <location evidence="3">Nucleus</location>
    </subcellularLocation>
</comment>
<dbReference type="FunFam" id="3.60.10.10:FF:000016">
    <property type="entry name" value="Carbon catabolite repressor protein 4 1"/>
    <property type="match status" value="1"/>
</dbReference>
<dbReference type="InterPro" id="IPR050410">
    <property type="entry name" value="CCR4/nocturin_mRNA_transcr"/>
</dbReference>
<evidence type="ECO:0000256" key="12">
    <source>
        <dbReference type="ARBA" id="ARBA00022801"/>
    </source>
</evidence>
<feature type="domain" description="Endonuclease/exonuclease/phosphatase" evidence="20">
    <location>
        <begin position="208"/>
        <end position="503"/>
    </location>
</feature>
<proteinExistence type="inferred from homology"/>
<dbReference type="InterPro" id="IPR036691">
    <property type="entry name" value="Endo/exonu/phosph_ase_sf"/>
</dbReference>
<evidence type="ECO:0000256" key="16">
    <source>
        <dbReference type="ARBA" id="ARBA00023015"/>
    </source>
</evidence>